<feature type="compositionally biased region" description="Basic and acidic residues" evidence="1">
    <location>
        <begin position="54"/>
        <end position="63"/>
    </location>
</feature>
<gene>
    <name evidence="2" type="ORF">BJX67DRAFT_386096</name>
</gene>
<feature type="region of interest" description="Disordered" evidence="1">
    <location>
        <begin position="54"/>
        <end position="107"/>
    </location>
</feature>
<dbReference type="RefSeq" id="XP_070880894.1">
    <property type="nucleotide sequence ID" value="XM_071033994.1"/>
</dbReference>
<reference evidence="2 3" key="1">
    <citation type="submission" date="2024-07" db="EMBL/GenBank/DDBJ databases">
        <title>Section-level genome sequencing and comparative genomics of Aspergillus sections Usti and Cavernicolus.</title>
        <authorList>
            <consortium name="Lawrence Berkeley National Laboratory"/>
            <person name="Nybo J.L."/>
            <person name="Vesth T.C."/>
            <person name="Theobald S."/>
            <person name="Frisvad J.C."/>
            <person name="Larsen T.O."/>
            <person name="Kjaerboelling I."/>
            <person name="Rothschild-Mancinelli K."/>
            <person name="Lyhne E.K."/>
            <person name="Kogle M.E."/>
            <person name="Barry K."/>
            <person name="Clum A."/>
            <person name="Na H."/>
            <person name="Ledsgaard L."/>
            <person name="Lin J."/>
            <person name="Lipzen A."/>
            <person name="Kuo A."/>
            <person name="Riley R."/>
            <person name="Mondo S."/>
            <person name="Labutti K."/>
            <person name="Haridas S."/>
            <person name="Pangalinan J."/>
            <person name="Salamov A.A."/>
            <person name="Simmons B.A."/>
            <person name="Magnuson J.K."/>
            <person name="Chen J."/>
            <person name="Drula E."/>
            <person name="Henrissat B."/>
            <person name="Wiebenga A."/>
            <person name="Lubbers R.J."/>
            <person name="Gomes A.C."/>
            <person name="Macurrencykelacurrency M.R."/>
            <person name="Stajich J."/>
            <person name="Grigoriev I.V."/>
            <person name="Mortensen U.H."/>
            <person name="De Vries R.P."/>
            <person name="Baker S.E."/>
            <person name="Andersen M.R."/>
        </authorList>
    </citation>
    <scope>NUCLEOTIDE SEQUENCE [LARGE SCALE GENOMIC DNA]</scope>
    <source>
        <strain evidence="2 3">CBS 449.75</strain>
    </source>
</reference>
<evidence type="ECO:0000256" key="1">
    <source>
        <dbReference type="SAM" id="MobiDB-lite"/>
    </source>
</evidence>
<feature type="region of interest" description="Disordered" evidence="1">
    <location>
        <begin position="122"/>
        <end position="220"/>
    </location>
</feature>
<proteinExistence type="predicted"/>
<dbReference type="GeneID" id="98149066"/>
<protein>
    <submittedName>
        <fullName evidence="2">Uncharacterized protein</fullName>
    </submittedName>
</protein>
<dbReference type="Proteomes" id="UP001610432">
    <property type="component" value="Unassembled WGS sequence"/>
</dbReference>
<name>A0ABR4L943_9EURO</name>
<accession>A0ABR4L943</accession>
<evidence type="ECO:0000313" key="3">
    <source>
        <dbReference type="Proteomes" id="UP001610432"/>
    </source>
</evidence>
<feature type="compositionally biased region" description="Basic and acidic residues" evidence="1">
    <location>
        <begin position="74"/>
        <end position="107"/>
    </location>
</feature>
<organism evidence="2 3">
    <name type="scientific">Aspergillus lucknowensis</name>
    <dbReference type="NCBI Taxonomy" id="176173"/>
    <lineage>
        <taxon>Eukaryota</taxon>
        <taxon>Fungi</taxon>
        <taxon>Dikarya</taxon>
        <taxon>Ascomycota</taxon>
        <taxon>Pezizomycotina</taxon>
        <taxon>Eurotiomycetes</taxon>
        <taxon>Eurotiomycetidae</taxon>
        <taxon>Eurotiales</taxon>
        <taxon>Aspergillaceae</taxon>
        <taxon>Aspergillus</taxon>
        <taxon>Aspergillus subgen. Nidulantes</taxon>
    </lineage>
</organism>
<comment type="caution">
    <text evidence="2">The sequence shown here is derived from an EMBL/GenBank/DDBJ whole genome shotgun (WGS) entry which is preliminary data.</text>
</comment>
<dbReference type="EMBL" id="JBFXLQ010000077">
    <property type="protein sequence ID" value="KAL2861000.1"/>
    <property type="molecule type" value="Genomic_DNA"/>
</dbReference>
<evidence type="ECO:0000313" key="2">
    <source>
        <dbReference type="EMBL" id="KAL2861000.1"/>
    </source>
</evidence>
<sequence>MGLFNVEENGAQPVFFSPAKVELVRQRQMDQEQADEQCKQAIEDRRLQTVIAREEKARESAEKKKQRAAARQALQERRAREKAERAAEREAKRAQKLEEVAKQKAERIARKAELQAIREAKLRAAGASKAGQRGHKRQGSRAKSERPPKQPRATSTQQCNNKKGGKATAESKSLVDRSYNSTSLIATATPVVQRKRRQMWKPVSQSLRSGRVTKPPADNL</sequence>
<feature type="compositionally biased region" description="Polar residues" evidence="1">
    <location>
        <begin position="152"/>
        <end position="161"/>
    </location>
</feature>
<keyword evidence="3" id="KW-1185">Reference proteome</keyword>